<protein>
    <submittedName>
        <fullName evidence="2">Uncharacterized protein</fullName>
    </submittedName>
</protein>
<evidence type="ECO:0000313" key="3">
    <source>
        <dbReference type="Proteomes" id="UP000193144"/>
    </source>
</evidence>
<dbReference type="AlphaFoldDB" id="A0A1Y1ZEB7"/>
<keyword evidence="3" id="KW-1185">Reference proteome</keyword>
<keyword evidence="1" id="KW-0175">Coiled coil</keyword>
<sequence>MSSLVVNYEGPINLSPFLLPSFLAWREKLRLEHTQLYKRLAEQNTQVKKVNEELGDASFQKKSLVSLLERKKGLLPQLEKTKFDYDVCDKHWKWMETTINEALTECAKASCMKFVSDVVKRLPQELVDLVYGFLLDDELVAKLTIEVRQQFESHRWYTGFKTPHYFDHSFVPTPFAVGLVDIAAKKNAGSYRARSQAKIHWYESIAEFTEGTFKGLDYPISNFFMDVHVEIFVPAVLAARRSETEDCETGIQDEEFRRRLTEPLLAIPAHKDRYLTIDIYMGEKETSWNEGLEPAEFEPVTSLLDGALETLKGKGFKDVYPRFVFEKPRGAWWKTRTVENPICGHIDGTKFQGQ</sequence>
<comment type="caution">
    <text evidence="2">The sequence shown here is derived from an EMBL/GenBank/DDBJ whole genome shotgun (WGS) entry which is preliminary data.</text>
</comment>
<gene>
    <name evidence="2" type="ORF">BCR34DRAFT_589897</name>
</gene>
<reference evidence="2 3" key="1">
    <citation type="submission" date="2016-07" db="EMBL/GenBank/DDBJ databases">
        <title>Pervasive Adenine N6-methylation of Active Genes in Fungi.</title>
        <authorList>
            <consortium name="DOE Joint Genome Institute"/>
            <person name="Mondo S.J."/>
            <person name="Dannebaum R.O."/>
            <person name="Kuo R.C."/>
            <person name="Labutti K."/>
            <person name="Haridas S."/>
            <person name="Kuo A."/>
            <person name="Salamov A."/>
            <person name="Ahrendt S.R."/>
            <person name="Lipzen A."/>
            <person name="Sullivan W."/>
            <person name="Andreopoulos W.B."/>
            <person name="Clum A."/>
            <person name="Lindquist E."/>
            <person name="Daum C."/>
            <person name="Ramamoorthy G.K."/>
            <person name="Gryganskyi A."/>
            <person name="Culley D."/>
            <person name="Magnuson J.K."/>
            <person name="James T.Y."/>
            <person name="O'Malley M.A."/>
            <person name="Stajich J.E."/>
            <person name="Spatafora J.W."/>
            <person name="Visel A."/>
            <person name="Grigoriev I.V."/>
        </authorList>
    </citation>
    <scope>NUCLEOTIDE SEQUENCE [LARGE SCALE GENOMIC DNA]</scope>
    <source>
        <strain evidence="2 3">CBS 115471</strain>
    </source>
</reference>
<dbReference type="Proteomes" id="UP000193144">
    <property type="component" value="Unassembled WGS sequence"/>
</dbReference>
<dbReference type="OrthoDB" id="3795413at2759"/>
<feature type="coiled-coil region" evidence="1">
    <location>
        <begin position="26"/>
        <end position="53"/>
    </location>
</feature>
<proteinExistence type="predicted"/>
<accession>A0A1Y1ZEB7</accession>
<evidence type="ECO:0000313" key="2">
    <source>
        <dbReference type="EMBL" id="ORY08613.1"/>
    </source>
</evidence>
<evidence type="ECO:0000256" key="1">
    <source>
        <dbReference type="SAM" id="Coils"/>
    </source>
</evidence>
<organism evidence="2 3">
    <name type="scientific">Clohesyomyces aquaticus</name>
    <dbReference type="NCBI Taxonomy" id="1231657"/>
    <lineage>
        <taxon>Eukaryota</taxon>
        <taxon>Fungi</taxon>
        <taxon>Dikarya</taxon>
        <taxon>Ascomycota</taxon>
        <taxon>Pezizomycotina</taxon>
        <taxon>Dothideomycetes</taxon>
        <taxon>Pleosporomycetidae</taxon>
        <taxon>Pleosporales</taxon>
        <taxon>Lindgomycetaceae</taxon>
        <taxon>Clohesyomyces</taxon>
    </lineage>
</organism>
<name>A0A1Y1ZEB7_9PLEO</name>
<dbReference type="EMBL" id="MCFA01000098">
    <property type="protein sequence ID" value="ORY08613.1"/>
    <property type="molecule type" value="Genomic_DNA"/>
</dbReference>